<geneLocation type="plasmid" evidence="3">
    <name>MgbsP1</name>
</geneLocation>
<evidence type="ECO:0000259" key="2">
    <source>
        <dbReference type="Pfam" id="PF09113"/>
    </source>
</evidence>
<accession>A0A9Q5GX98</accession>
<dbReference type="GO" id="GO:0016715">
    <property type="term" value="F:oxidoreductase activity, acting on paired donors, with incorporation or reduction of molecular oxygen, reduced ascorbate as one donor, and incorporation of one atom of oxygen"/>
    <property type="evidence" value="ECO:0007669"/>
    <property type="project" value="InterPro"/>
</dbReference>
<reference evidence="3" key="1">
    <citation type="submission" date="2020-05" db="EMBL/GenBank/DDBJ databases">
        <title>Chitinophaga laudate sp. nov., isolated from a tropical peat swamp.</title>
        <authorList>
            <person name="Goh C.B.S."/>
            <person name="Lee M.S."/>
            <person name="Parimannan S."/>
            <person name="Pasbakhsh P."/>
            <person name="Yule C.M."/>
            <person name="Rajandas H."/>
            <person name="Loke S."/>
            <person name="Croft L."/>
            <person name="Tan J.B.L."/>
        </authorList>
    </citation>
    <scope>NUCLEOTIDE SEQUENCE</scope>
    <source>
        <strain evidence="3">Mgbs1</strain>
        <plasmid evidence="3">MgbsP1</plasmid>
    </source>
</reference>
<gene>
    <name evidence="3" type="ORF">ECE50_030500</name>
</gene>
<feature type="domain" description="Peptide-N-glycosidase F C-terminal" evidence="2">
    <location>
        <begin position="244"/>
        <end position="362"/>
    </location>
</feature>
<comment type="caution">
    <text evidence="3">The sequence shown here is derived from an EMBL/GenBank/DDBJ whole genome shotgun (WGS) entry which is preliminary data.</text>
</comment>
<keyword evidence="3" id="KW-0614">Plasmid</keyword>
<dbReference type="SUPFAM" id="SSF49742">
    <property type="entry name" value="PHM/PNGase F"/>
    <property type="match status" value="1"/>
</dbReference>
<dbReference type="Proteomes" id="UP000281028">
    <property type="component" value="Unassembled WGS sequence"/>
</dbReference>
<dbReference type="InterPro" id="IPR014784">
    <property type="entry name" value="Cu2_ascorb_mOase-like_C"/>
</dbReference>
<keyword evidence="1" id="KW-1015">Disulfide bond</keyword>
<organism evidence="3 4">
    <name type="scientific">Chitinophaga solisilvae</name>
    <dbReference type="NCBI Taxonomy" id="1233460"/>
    <lineage>
        <taxon>Bacteria</taxon>
        <taxon>Pseudomonadati</taxon>
        <taxon>Bacteroidota</taxon>
        <taxon>Chitinophagia</taxon>
        <taxon>Chitinophagales</taxon>
        <taxon>Chitinophagaceae</taxon>
        <taxon>Chitinophaga</taxon>
    </lineage>
</organism>
<dbReference type="EMBL" id="RIAR02000002">
    <property type="protein sequence ID" value="NSL91193.1"/>
    <property type="molecule type" value="Genomic_DNA"/>
</dbReference>
<evidence type="ECO:0000256" key="1">
    <source>
        <dbReference type="ARBA" id="ARBA00023157"/>
    </source>
</evidence>
<proteinExistence type="predicted"/>
<keyword evidence="4" id="KW-1185">Reference proteome</keyword>
<protein>
    <recommendedName>
        <fullName evidence="2">Peptide-N-glycosidase F C-terminal domain-containing protein</fullName>
    </recommendedName>
</protein>
<sequence length="368" mass="40266">MKTQGILTLLAAGTLFMACKNNLREDIKPGSDKPAATTELTGTYAEQIFTGLDFYNGYAANAYTDAGGVIYLNNTVALKKISLRGKADSTATFKGELRIYQRGDGYDRDGQLYFLRDSVVKALLTNQTTFDSAAKSRIDAYAPKTGYLYVTPFFYWYQSIKSVPYTFDLKDVASLLTGKDSVWVALSAWGTHLDQSDWVGKNEPRSFSADFSITADNNTTNANPTYIQAVQFGRIADAAGNNSRTLTKTITIPYRLRNAKIVVVSQAWGAGSGGEEYTYRTHNVSWDNTQIGTFSSKVACGPNTMRSYDISSSPRNWCPSEVVPPHTISISGTIAAGSNHTVKVDIVNAKADANNNFKLSVYIAGEKY</sequence>
<dbReference type="InterPro" id="IPR008977">
    <property type="entry name" value="PHM/PNGase_F_dom_sf"/>
</dbReference>
<dbReference type="InterPro" id="IPR015197">
    <property type="entry name" value="PngaseF_C"/>
</dbReference>
<dbReference type="Gene3D" id="2.60.120.230">
    <property type="match status" value="1"/>
</dbReference>
<dbReference type="OrthoDB" id="637915at2"/>
<evidence type="ECO:0000313" key="3">
    <source>
        <dbReference type="EMBL" id="NSL91193.1"/>
    </source>
</evidence>
<dbReference type="Pfam" id="PF09113">
    <property type="entry name" value="N-glycanase_C"/>
    <property type="match status" value="1"/>
</dbReference>
<evidence type="ECO:0000313" key="4">
    <source>
        <dbReference type="Proteomes" id="UP000281028"/>
    </source>
</evidence>
<dbReference type="PROSITE" id="PS51257">
    <property type="entry name" value="PROKAR_LIPOPROTEIN"/>
    <property type="match status" value="1"/>
</dbReference>
<name>A0A9Q5GX98_9BACT</name>
<dbReference type="AlphaFoldDB" id="A0A9Q5GX98"/>